<evidence type="ECO:0000259" key="3">
    <source>
        <dbReference type="Pfam" id="PF02018"/>
    </source>
</evidence>
<dbReference type="Pfam" id="PF02018">
    <property type="entry name" value="CBM_4_9"/>
    <property type="match status" value="1"/>
</dbReference>
<dbReference type="InterPro" id="IPR008979">
    <property type="entry name" value="Galactose-bd-like_sf"/>
</dbReference>
<dbReference type="Gene3D" id="2.60.120.260">
    <property type="entry name" value="Galactose-binding domain-like"/>
    <property type="match status" value="1"/>
</dbReference>
<dbReference type="EMBL" id="LT559118">
    <property type="protein sequence ID" value="SBP00093.1"/>
    <property type="molecule type" value="Genomic_DNA"/>
</dbReference>
<sequence length="853" mass="89895">MANRFDVVVELFINGSWVDVTGDVRIRDGVSITRGQADESARAEVSRLTLSFNNRMGVYSPRNPSSPYYGLLGRNTPIRVTAEGSVRFVGEVSSWPPRWDVTGNNVWTPVEAAGILRRLGQGAAALRSALYRGMTNPSLTARPVAYWPCEDGEGASRLASAVGGPAMTFTGQPDLAAYTGFDSSEPIPLLSDSVWTGTVPAYTVTGEASIRFLLAVPIAGISGDEALITLYTSGTAASWVVRYGDPGGDLKVQAYDEDGNTILDSGFIAYAVTGKRLRVALDLDQNGANVDWDLSTLEPGAATGLTAGGTLASRTLGQIEQVVVSVGGGITDTAIGHISVQSAITTIFDLGPQLAAYVGESAGRRIERLCAEEQIALTSEGDLDDSAAMGAQRPAAVLDLIGEAAEADMGILYEPRDQLGLAYRTRGSLQNQMPALALDYDARHLSPPLEPVDDDQLVRNDVTVTRTGGSSARAMLDTGPLSTAAPPNGVGRYDEPVTVNVAADNDLPDQARWRVHLGTVDEARYPQITVNLGNSAVSGDTDLTADVIALDVGDRLTIDNPPPWLPPDQISQIARGFSEQLTTKEWSVTVNCSPETPYQVAVYSSGNLIVNPSFETNTTGWGAQTNSSIARVTTQKYIGAASLQITRTATNPPFNLYGASVSDVGLETSAGDVVTVSCYLYVPAASFPHVTGVVIGGDGMTFEFANTSHLTADTWHRVFRTVTLSATLDNIQFQVWTTNGHTNGQVVAYLDAVEASTGARVARYGTEWSTLSAGATSTATSLSVATSRGQLWTTLAGDLPLDILVAGERMCVTAISGVSSPQTFTVVRSVNGVVKAQSAGAAVKLAEPAVRAL</sequence>
<feature type="domain" description="CBM-cenC" evidence="3">
    <location>
        <begin position="606"/>
        <end position="737"/>
    </location>
</feature>
<dbReference type="InterPro" id="IPR003305">
    <property type="entry name" value="CenC_carb-bd"/>
</dbReference>
<proteinExistence type="predicted"/>
<dbReference type="SUPFAM" id="SSF49785">
    <property type="entry name" value="Galactose-binding domain-like"/>
    <property type="match status" value="1"/>
</dbReference>
<reference evidence="4" key="1">
    <citation type="submission" date="2016-04" db="EMBL/GenBank/DDBJ databases">
        <authorList>
            <person name="Evans L.H."/>
            <person name="Alamgir A."/>
            <person name="Owens N."/>
            <person name="Weber N.D."/>
            <person name="Virtaneva K."/>
            <person name="Barbian K."/>
            <person name="Babar A."/>
            <person name="Rosenke K."/>
        </authorList>
    </citation>
    <scope>NUCLEOTIDE SEQUENCE</scope>
    <source>
        <strain evidence="4">Nono1</strain>
    </source>
</reference>
<evidence type="ECO:0000313" key="4">
    <source>
        <dbReference type="EMBL" id="SBP00093.1"/>
    </source>
</evidence>
<accession>A0A1M4END9</accession>
<keyword evidence="1" id="KW-0378">Hydrolase</keyword>
<organism evidence="4">
    <name type="scientific">Nonomuraea gerenzanensis</name>
    <dbReference type="NCBI Taxonomy" id="93944"/>
    <lineage>
        <taxon>Bacteria</taxon>
        <taxon>Bacillati</taxon>
        <taxon>Actinomycetota</taxon>
        <taxon>Actinomycetes</taxon>
        <taxon>Streptosporangiales</taxon>
        <taxon>Streptosporangiaceae</taxon>
        <taxon>Nonomuraea</taxon>
    </lineage>
</organism>
<protein>
    <submittedName>
        <fullName evidence="4">RTX toxin, putative</fullName>
    </submittedName>
</protein>
<dbReference type="RefSeq" id="WP_225268714.1">
    <property type="nucleotide sequence ID" value="NZ_CP084058.1"/>
</dbReference>
<feature type="region of interest" description="Disordered" evidence="2">
    <location>
        <begin position="469"/>
        <end position="490"/>
    </location>
</feature>
<evidence type="ECO:0000256" key="2">
    <source>
        <dbReference type="SAM" id="MobiDB-lite"/>
    </source>
</evidence>
<evidence type="ECO:0000256" key="1">
    <source>
        <dbReference type="ARBA" id="ARBA00022801"/>
    </source>
</evidence>
<name>A0A1M4END9_9ACTN</name>
<gene>
    <name evidence="4" type="ORF">BN4615_P9609</name>
</gene>
<dbReference type="AlphaFoldDB" id="A0A1M4END9"/>
<dbReference type="GO" id="GO:0016798">
    <property type="term" value="F:hydrolase activity, acting on glycosyl bonds"/>
    <property type="evidence" value="ECO:0007669"/>
    <property type="project" value="InterPro"/>
</dbReference>